<proteinExistence type="predicted"/>
<feature type="compositionally biased region" description="Polar residues" evidence="1">
    <location>
        <begin position="726"/>
        <end position="750"/>
    </location>
</feature>
<evidence type="ECO:0000256" key="1">
    <source>
        <dbReference type="SAM" id="MobiDB-lite"/>
    </source>
</evidence>
<feature type="region of interest" description="Disordered" evidence="1">
    <location>
        <begin position="1"/>
        <end position="48"/>
    </location>
</feature>
<accession>A0AA39A3V6</accession>
<feature type="compositionally biased region" description="Basic and acidic residues" evidence="1">
    <location>
        <begin position="512"/>
        <end position="531"/>
    </location>
</feature>
<comment type="caution">
    <text evidence="2">The sequence shown here is derived from an EMBL/GenBank/DDBJ whole genome shotgun (WGS) entry which is preliminary data.</text>
</comment>
<feature type="region of interest" description="Disordered" evidence="1">
    <location>
        <begin position="631"/>
        <end position="656"/>
    </location>
</feature>
<name>A0AA39A3V6_VITRO</name>
<evidence type="ECO:0000313" key="3">
    <source>
        <dbReference type="Proteomes" id="UP001168098"/>
    </source>
</evidence>
<evidence type="ECO:0000313" key="2">
    <source>
        <dbReference type="EMBL" id="KAJ9700488.1"/>
    </source>
</evidence>
<sequence length="919" mass="99871">MGNEMGNSNVSGLQEENRTAETAENSLQEAGFADNVKEENRIVPAVEDTDFHEKVAGLASGEGNQIGPAVEDTNFHEKITGLASGEGNQIVLAVEDTNFHEKVAGLTSGERNQIVPAVEDTNFHEKVTGLASGEGNQIVPAVEDTNCHEKITGLTSGEGNQIIPAVEDMNFHEKVTGLASDEGNQTGPAIEIKMFMKKLHEQDDSKIQPPPGSPQVVIQSKDGNTDSRIQPASLSADDENDETLIESNLEDKLLETSEKQIERQTSSEKEREERRSSSCTNSAPNSPEHLGYVEPDFDQHELDKIHADPSIENHNETMQGSKEILGLSLSCDSGEKGQSDAEIAHILAESIGFDTNPEIGKKREEMASTEEQVSDASILEEKAEIRDGDEVPNGLSKTSSGSENNSDGGLPMEMNLIRNGSLDIQQEAMGNKGDGGLPVEMNLIQNGSSDLQSEAIPLTDSLDSFQEVAKPEDKCVVLTEDTKLIGLGLENKDDMHDLCPTQFCEELLNESKTNKSDSSHSDHENDAKEGVMDTSCNSAVDKDFQVEEAKLLENAYKVHLCDSSPNSTLEELCKNPEEGTAKLSKMDTASTEFIVTDFNHEGEEPTEKNMVEEILEKAEYSYAVGNDIEERKTTEQSDFQSHPIDEAGSLLPPPPAAFPLQSQEHEPATVMGYESLESRDHSSLELQQHGSGEFSLIKASNLDASDLTMETLVFAVELTNKKPGQELSQSPKTTSMAAAQFETEGQSNEQCGKDETPAFPSGGYEAQEGVGRVSTESSPESLAIQAGMRKSPSFHFELLAEGSTEESDQTPLLYHDKTVTGTLSRGVDVNFRNPVGEYGPDSVQYQATPVEEDSLKLEKSDSEKSRTPFLSFLKEEEEACLVVSQQNQATVVAEKKAAKERRSRSSLFSNCICCATAIS</sequence>
<reference evidence="2 3" key="1">
    <citation type="journal article" date="2023" name="BMC Biotechnol.">
        <title>Vitis rotundifolia cv Carlos genome sequencing.</title>
        <authorList>
            <person name="Huff M."/>
            <person name="Hulse-Kemp A."/>
            <person name="Scheffler B."/>
            <person name="Youngblood R."/>
            <person name="Simpson S."/>
            <person name="Babiker E."/>
            <person name="Staton M."/>
        </authorList>
    </citation>
    <scope>NUCLEOTIDE SEQUENCE [LARGE SCALE GENOMIC DNA]</scope>
    <source>
        <tissue evidence="2">Leaf</tissue>
    </source>
</reference>
<dbReference type="AlphaFoldDB" id="A0AA39A3V6"/>
<dbReference type="Proteomes" id="UP001168098">
    <property type="component" value="Unassembled WGS sequence"/>
</dbReference>
<feature type="region of interest" description="Disordered" evidence="1">
    <location>
        <begin position="511"/>
        <end position="531"/>
    </location>
</feature>
<organism evidence="2 3">
    <name type="scientific">Vitis rotundifolia</name>
    <name type="common">Muscadine grape</name>
    <dbReference type="NCBI Taxonomy" id="103349"/>
    <lineage>
        <taxon>Eukaryota</taxon>
        <taxon>Viridiplantae</taxon>
        <taxon>Streptophyta</taxon>
        <taxon>Embryophyta</taxon>
        <taxon>Tracheophyta</taxon>
        <taxon>Spermatophyta</taxon>
        <taxon>Magnoliopsida</taxon>
        <taxon>eudicotyledons</taxon>
        <taxon>Gunneridae</taxon>
        <taxon>Pentapetalae</taxon>
        <taxon>rosids</taxon>
        <taxon>Vitales</taxon>
        <taxon>Vitaceae</taxon>
        <taxon>Viteae</taxon>
        <taxon>Vitis</taxon>
    </lineage>
</organism>
<protein>
    <submittedName>
        <fullName evidence="2">Uncharacterized protein</fullName>
    </submittedName>
</protein>
<feature type="region of interest" description="Disordered" evidence="1">
    <location>
        <begin position="386"/>
        <end position="410"/>
    </location>
</feature>
<feature type="region of interest" description="Disordered" evidence="1">
    <location>
        <begin position="724"/>
        <end position="783"/>
    </location>
</feature>
<feature type="compositionally biased region" description="Polar residues" evidence="1">
    <location>
        <begin position="395"/>
        <end position="407"/>
    </location>
</feature>
<feature type="compositionally biased region" description="Polar residues" evidence="1">
    <location>
        <begin position="1"/>
        <end position="14"/>
    </location>
</feature>
<dbReference type="EMBL" id="JARBHA010000005">
    <property type="protein sequence ID" value="KAJ9700488.1"/>
    <property type="molecule type" value="Genomic_DNA"/>
</dbReference>
<feature type="region of interest" description="Disordered" evidence="1">
    <location>
        <begin position="202"/>
        <end position="293"/>
    </location>
</feature>
<feature type="compositionally biased region" description="Polar residues" evidence="1">
    <location>
        <begin position="216"/>
        <end position="233"/>
    </location>
</feature>
<keyword evidence="3" id="KW-1185">Reference proteome</keyword>
<gene>
    <name evidence="2" type="ORF">PVL29_006013</name>
</gene>
<feature type="compositionally biased region" description="Basic and acidic residues" evidence="1">
    <location>
        <begin position="249"/>
        <end position="276"/>
    </location>
</feature>